<dbReference type="KEGG" id="ccai:NAS2_1257"/>
<keyword evidence="2" id="KW-1185">Reference proteome</keyword>
<accession>A0A4P2VDD9</accession>
<evidence type="ECO:0008006" key="3">
    <source>
        <dbReference type="Google" id="ProtNLM"/>
    </source>
</evidence>
<organism evidence="1 2">
    <name type="scientific">Conexivisphaera calida</name>
    <dbReference type="NCBI Taxonomy" id="1874277"/>
    <lineage>
        <taxon>Archaea</taxon>
        <taxon>Nitrososphaerota</taxon>
        <taxon>Conexivisphaeria</taxon>
        <taxon>Conexivisphaerales</taxon>
        <taxon>Conexivisphaeraceae</taxon>
        <taxon>Conexivisphaera</taxon>
    </lineage>
</organism>
<evidence type="ECO:0000313" key="1">
    <source>
        <dbReference type="EMBL" id="BBE42646.1"/>
    </source>
</evidence>
<protein>
    <recommendedName>
        <fullName evidence="3">ACT domain-containing protein</fullName>
    </recommendedName>
</protein>
<dbReference type="AlphaFoldDB" id="A0A4P2VDD9"/>
<proteinExistence type="predicted"/>
<sequence>MNKNNQRETFGIKMRIKYQDKPKVIAALTSALGDRAVRICATDVEGGALEISAYAEADSTDELREVLKAVPGTLSLEIWEGEGDPVLASTKRSADLLILPTEVLVYMSESMGDMMGPAGAALSYHVAYKMGERLMDVMSSIREPREVGEAALYVERALDKYGLGDAEVYVSDDVPIRVRAVVRPRERGFNEASAGMVRGLVAGMLSRALGRQLSVGTQVVEGGVARFELVEGGGPGW</sequence>
<name>A0A4P2VDD9_9ARCH</name>
<evidence type="ECO:0000313" key="2">
    <source>
        <dbReference type="Proteomes" id="UP000509448"/>
    </source>
</evidence>
<dbReference type="EMBL" id="AP018732">
    <property type="protein sequence ID" value="BBE42646.1"/>
    <property type="molecule type" value="Genomic_DNA"/>
</dbReference>
<dbReference type="Proteomes" id="UP000509448">
    <property type="component" value="Chromosome"/>
</dbReference>
<gene>
    <name evidence="1" type="ORF">NAS2_1257</name>
</gene>
<reference evidence="1 2" key="1">
    <citation type="journal article" date="2019" name="ISME J.">
        <title>Isolation and characterization of a thermophilic sulfur- and iron-reducing thaumarchaeote from a terrestrial acidic hot spring.</title>
        <authorList>
            <person name="Kato S."/>
            <person name="Itoh T."/>
            <person name="Yuki M."/>
            <person name="Nagamori M."/>
            <person name="Ohnishi M."/>
            <person name="Uematsu K."/>
            <person name="Suzuki K."/>
            <person name="Takashina T."/>
            <person name="Ohkuma M."/>
        </authorList>
    </citation>
    <scope>NUCLEOTIDE SEQUENCE [LARGE SCALE GENOMIC DNA]</scope>
    <source>
        <strain evidence="1 2">NAS-02</strain>
    </source>
</reference>